<dbReference type="GO" id="GO:0003690">
    <property type="term" value="F:double-stranded DNA binding"/>
    <property type="evidence" value="ECO:0007669"/>
    <property type="project" value="TreeGrafter"/>
</dbReference>
<keyword evidence="2" id="KW-0347">Helicase</keyword>
<dbReference type="InterPro" id="IPR005160">
    <property type="entry name" value="Ku_C"/>
</dbReference>
<evidence type="ECO:0000259" key="1">
    <source>
        <dbReference type="Pfam" id="PF03730"/>
    </source>
</evidence>
<dbReference type="Pfam" id="PF03730">
    <property type="entry name" value="Ku_C"/>
    <property type="match status" value="1"/>
</dbReference>
<organism evidence="2 3">
    <name type="scientific">Carex littledalei</name>
    <dbReference type="NCBI Taxonomy" id="544730"/>
    <lineage>
        <taxon>Eukaryota</taxon>
        <taxon>Viridiplantae</taxon>
        <taxon>Streptophyta</taxon>
        <taxon>Embryophyta</taxon>
        <taxon>Tracheophyta</taxon>
        <taxon>Spermatophyta</taxon>
        <taxon>Magnoliopsida</taxon>
        <taxon>Liliopsida</taxon>
        <taxon>Poales</taxon>
        <taxon>Cyperaceae</taxon>
        <taxon>Cyperoideae</taxon>
        <taxon>Cariceae</taxon>
        <taxon>Carex</taxon>
        <taxon>Carex subgen. Euthyceras</taxon>
    </lineage>
</organism>
<comment type="caution">
    <text evidence="2">The sequence shown here is derived from an EMBL/GenBank/DDBJ whole genome shotgun (WGS) entry which is preliminary data.</text>
</comment>
<dbReference type="Gene3D" id="1.10.1600.10">
    <property type="match status" value="1"/>
</dbReference>
<feature type="domain" description="Ku70/Ku80 C-terminal arm" evidence="1">
    <location>
        <begin position="94"/>
        <end position="135"/>
    </location>
</feature>
<keyword evidence="2" id="KW-0378">Hydrolase</keyword>
<dbReference type="PANTHER" id="PTHR12604">
    <property type="entry name" value="KU AUTOANTIGEN DNA HELICASE"/>
    <property type="match status" value="1"/>
</dbReference>
<dbReference type="OrthoDB" id="3249161at2759"/>
<keyword evidence="2" id="KW-0547">Nucleotide-binding</keyword>
<dbReference type="GO" id="GO:0006303">
    <property type="term" value="P:double-strand break repair via nonhomologous end joining"/>
    <property type="evidence" value="ECO:0007669"/>
    <property type="project" value="InterPro"/>
</dbReference>
<proteinExistence type="predicted"/>
<evidence type="ECO:0000313" key="2">
    <source>
        <dbReference type="EMBL" id="KAF3330717.1"/>
    </source>
</evidence>
<dbReference type="PANTHER" id="PTHR12604:SF2">
    <property type="entry name" value="X-RAY REPAIR CROSS-COMPLEMENTING PROTEIN 6"/>
    <property type="match status" value="1"/>
</dbReference>
<evidence type="ECO:0000313" key="3">
    <source>
        <dbReference type="Proteomes" id="UP000623129"/>
    </source>
</evidence>
<dbReference type="AlphaFoldDB" id="A0A833VAA7"/>
<keyword evidence="2" id="KW-0067">ATP-binding</keyword>
<dbReference type="InterPro" id="IPR016194">
    <property type="entry name" value="SPOC-like_C_dom_sf"/>
</dbReference>
<dbReference type="GO" id="GO:0043564">
    <property type="term" value="C:Ku70:Ku80 complex"/>
    <property type="evidence" value="ECO:0007669"/>
    <property type="project" value="TreeGrafter"/>
</dbReference>
<dbReference type="SUPFAM" id="SSF100939">
    <property type="entry name" value="SPOC domain-like"/>
    <property type="match status" value="1"/>
</dbReference>
<dbReference type="GO" id="GO:0042162">
    <property type="term" value="F:telomeric DNA binding"/>
    <property type="evidence" value="ECO:0007669"/>
    <property type="project" value="TreeGrafter"/>
</dbReference>
<dbReference type="GO" id="GO:0003678">
    <property type="term" value="F:DNA helicase activity"/>
    <property type="evidence" value="ECO:0007669"/>
    <property type="project" value="InterPro"/>
</dbReference>
<accession>A0A833VAA7</accession>
<name>A0A833VAA7_9POAL</name>
<dbReference type="Proteomes" id="UP000623129">
    <property type="component" value="Unassembled WGS sequence"/>
</dbReference>
<protein>
    <submittedName>
        <fullName evidence="2">ATP-dependent DNA helicase 2 subunit KU70</fullName>
    </submittedName>
</protein>
<sequence>MAHSNCRPQISDISLHTAKNPVVRSRSRLHQLNKGTDLFFFFLGFSHFAAAADELHFLTSSSPIHTAPESVAPRATEEQVKKPSTLIKRIDLRDFSVGQFANPALQRHYGALQVFALGDDEMPVIKDETLPDEEGL</sequence>
<reference evidence="2" key="1">
    <citation type="submission" date="2020-01" db="EMBL/GenBank/DDBJ databases">
        <title>Genome sequence of Kobresia littledalei, the first chromosome-level genome in the family Cyperaceae.</title>
        <authorList>
            <person name="Qu G."/>
        </authorList>
    </citation>
    <scope>NUCLEOTIDE SEQUENCE</scope>
    <source>
        <strain evidence="2">C.B.Clarke</strain>
        <tissue evidence="2">Leaf</tissue>
    </source>
</reference>
<dbReference type="GO" id="GO:0000723">
    <property type="term" value="P:telomere maintenance"/>
    <property type="evidence" value="ECO:0007669"/>
    <property type="project" value="TreeGrafter"/>
</dbReference>
<dbReference type="EMBL" id="SWLB01000013">
    <property type="protein sequence ID" value="KAF3330717.1"/>
    <property type="molecule type" value="Genomic_DNA"/>
</dbReference>
<keyword evidence="3" id="KW-1185">Reference proteome</keyword>
<gene>
    <name evidence="2" type="ORF">FCM35_KLT04071</name>
</gene>